<accession>A0ABZ1K810</accession>
<dbReference type="EMBL" id="CP108135">
    <property type="protein sequence ID" value="WTP67143.1"/>
    <property type="molecule type" value="Genomic_DNA"/>
</dbReference>
<evidence type="ECO:0000313" key="2">
    <source>
        <dbReference type="EMBL" id="WTP67143.1"/>
    </source>
</evidence>
<gene>
    <name evidence="2" type="ORF">OG560_17660</name>
</gene>
<protein>
    <submittedName>
        <fullName evidence="2">Uncharacterized protein</fullName>
    </submittedName>
</protein>
<dbReference type="Proteomes" id="UP001622496">
    <property type="component" value="Chromosome"/>
</dbReference>
<evidence type="ECO:0000313" key="3">
    <source>
        <dbReference type="Proteomes" id="UP001622496"/>
    </source>
</evidence>
<feature type="region of interest" description="Disordered" evidence="1">
    <location>
        <begin position="79"/>
        <end position="134"/>
    </location>
</feature>
<keyword evidence="3" id="KW-1185">Reference proteome</keyword>
<dbReference type="RefSeq" id="WP_365850827.1">
    <property type="nucleotide sequence ID" value="NZ_CP108135.1"/>
</dbReference>
<evidence type="ECO:0000256" key="1">
    <source>
        <dbReference type="SAM" id="MobiDB-lite"/>
    </source>
</evidence>
<proteinExistence type="predicted"/>
<organism evidence="2 3">
    <name type="scientific">[Kitasatospora] papulosa</name>
    <dbReference type="NCBI Taxonomy" id="1464011"/>
    <lineage>
        <taxon>Bacteria</taxon>
        <taxon>Bacillati</taxon>
        <taxon>Actinomycetota</taxon>
        <taxon>Actinomycetes</taxon>
        <taxon>Kitasatosporales</taxon>
        <taxon>Streptomycetaceae</taxon>
        <taxon>Streptomyces</taxon>
    </lineage>
</organism>
<reference evidence="2 3" key="1">
    <citation type="submission" date="2022-10" db="EMBL/GenBank/DDBJ databases">
        <title>The complete genomes of actinobacterial strains from the NBC collection.</title>
        <authorList>
            <person name="Joergensen T.S."/>
            <person name="Alvarez Arevalo M."/>
            <person name="Sterndorff E.B."/>
            <person name="Faurdal D."/>
            <person name="Vuksanovic O."/>
            <person name="Mourched A.-S."/>
            <person name="Charusanti P."/>
            <person name="Shaw S."/>
            <person name="Blin K."/>
            <person name="Weber T."/>
        </authorList>
    </citation>
    <scope>NUCLEOTIDE SEQUENCE [LARGE SCALE GENOMIC DNA]</scope>
    <source>
        <strain evidence="2 3">NBC_00185</strain>
    </source>
</reference>
<sequence>MAKTKPTQRRAQPIAGTRPTVRLDDEFARDLAVLMQTGDDLTTAMRTAVGIVADMYRTAWHHGSTPVGTAPTLKAYKFREAPPVPGPPTLPRVTHEGPMWTPSSRTTSSDDTRRRGLPTRPSQQQPAGRTFARR</sequence>
<name>A0ABZ1K810_9ACTN</name>